<feature type="domain" description="EthD" evidence="1">
    <location>
        <begin position="14"/>
        <end position="91"/>
    </location>
</feature>
<comment type="caution">
    <text evidence="2">The sequence shown here is derived from an EMBL/GenBank/DDBJ whole genome shotgun (WGS) entry which is preliminary data.</text>
</comment>
<proteinExistence type="predicted"/>
<dbReference type="AlphaFoldDB" id="A0A7W9J5N6"/>
<dbReference type="SUPFAM" id="SSF54909">
    <property type="entry name" value="Dimeric alpha+beta barrel"/>
    <property type="match status" value="1"/>
</dbReference>
<organism evidence="2 3">
    <name type="scientific">Kribbella italica</name>
    <dbReference type="NCBI Taxonomy" id="1540520"/>
    <lineage>
        <taxon>Bacteria</taxon>
        <taxon>Bacillati</taxon>
        <taxon>Actinomycetota</taxon>
        <taxon>Actinomycetes</taxon>
        <taxon>Propionibacteriales</taxon>
        <taxon>Kribbellaceae</taxon>
        <taxon>Kribbella</taxon>
    </lineage>
</organism>
<evidence type="ECO:0000313" key="2">
    <source>
        <dbReference type="EMBL" id="MBB5835850.1"/>
    </source>
</evidence>
<dbReference type="RefSeq" id="WP_184795441.1">
    <property type="nucleotide sequence ID" value="NZ_JACHMY010000001.1"/>
</dbReference>
<dbReference type="Proteomes" id="UP000549971">
    <property type="component" value="Unassembled WGS sequence"/>
</dbReference>
<dbReference type="NCBIfam" id="TIGR02118">
    <property type="entry name" value="EthD family reductase"/>
    <property type="match status" value="1"/>
</dbReference>
<dbReference type="Gene3D" id="3.30.70.100">
    <property type="match status" value="1"/>
</dbReference>
<dbReference type="EMBL" id="JACHMY010000001">
    <property type="protein sequence ID" value="MBB5835850.1"/>
    <property type="molecule type" value="Genomic_DNA"/>
</dbReference>
<gene>
    <name evidence="2" type="ORF">HDA39_002584</name>
</gene>
<dbReference type="PANTHER" id="PTHR40260:SF2">
    <property type="entry name" value="BLR8190 PROTEIN"/>
    <property type="match status" value="1"/>
</dbReference>
<dbReference type="GO" id="GO:0016491">
    <property type="term" value="F:oxidoreductase activity"/>
    <property type="evidence" value="ECO:0007669"/>
    <property type="project" value="InterPro"/>
</dbReference>
<dbReference type="InterPro" id="IPR009799">
    <property type="entry name" value="EthD_dom"/>
</dbReference>
<evidence type="ECO:0000313" key="3">
    <source>
        <dbReference type="Proteomes" id="UP000549971"/>
    </source>
</evidence>
<keyword evidence="3" id="KW-1185">Reference proteome</keyword>
<protein>
    <submittedName>
        <fullName evidence="2">Uncharacterized protein (TIGR02118 family)</fullName>
    </submittedName>
</protein>
<dbReference type="PANTHER" id="PTHR40260">
    <property type="entry name" value="BLR8190 PROTEIN"/>
    <property type="match status" value="1"/>
</dbReference>
<dbReference type="InterPro" id="IPR011008">
    <property type="entry name" value="Dimeric_a/b-barrel"/>
</dbReference>
<name>A0A7W9J5N6_9ACTN</name>
<evidence type="ECO:0000259" key="1">
    <source>
        <dbReference type="Pfam" id="PF07110"/>
    </source>
</evidence>
<dbReference type="Pfam" id="PF07110">
    <property type="entry name" value="EthD"/>
    <property type="match status" value="1"/>
</dbReference>
<reference evidence="2 3" key="1">
    <citation type="submission" date="2020-08" db="EMBL/GenBank/DDBJ databases">
        <title>Sequencing the genomes of 1000 actinobacteria strains.</title>
        <authorList>
            <person name="Klenk H.-P."/>
        </authorList>
    </citation>
    <scope>NUCLEOTIDE SEQUENCE [LARGE SCALE GENOMIC DNA]</scope>
    <source>
        <strain evidence="2 3">DSM 28967</strain>
    </source>
</reference>
<sequence>MTARLVIAYGHPDDTAAFEDYYTNTHIPYAGEHMPGVRDFQNSRVTATVDGGRPPYYRISHLTYDDLPALHEAIGSEGGRSTIADLDNFATGGVTLLIVEDD</sequence>
<accession>A0A7W9J5N6</accession>